<evidence type="ECO:0000313" key="2">
    <source>
        <dbReference type="EMBL" id="PLW23874.1"/>
    </source>
</evidence>
<name>A0A2N5TEF4_9BASI</name>
<organism evidence="2 3">
    <name type="scientific">Puccinia coronata f. sp. avenae</name>
    <dbReference type="NCBI Taxonomy" id="200324"/>
    <lineage>
        <taxon>Eukaryota</taxon>
        <taxon>Fungi</taxon>
        <taxon>Dikarya</taxon>
        <taxon>Basidiomycota</taxon>
        <taxon>Pucciniomycotina</taxon>
        <taxon>Pucciniomycetes</taxon>
        <taxon>Pucciniales</taxon>
        <taxon>Pucciniaceae</taxon>
        <taxon>Puccinia</taxon>
    </lineage>
</organism>
<protein>
    <submittedName>
        <fullName evidence="2">Uncharacterized protein</fullName>
    </submittedName>
</protein>
<evidence type="ECO:0000256" key="1">
    <source>
        <dbReference type="SAM" id="MobiDB-lite"/>
    </source>
</evidence>
<comment type="caution">
    <text evidence="2">The sequence shown here is derived from an EMBL/GenBank/DDBJ whole genome shotgun (WGS) entry which is preliminary data.</text>
</comment>
<keyword evidence="3" id="KW-1185">Reference proteome</keyword>
<feature type="compositionally biased region" description="Gly residues" evidence="1">
    <location>
        <begin position="24"/>
        <end position="38"/>
    </location>
</feature>
<reference evidence="2 3" key="1">
    <citation type="submission" date="2017-11" db="EMBL/GenBank/DDBJ databases">
        <title>De novo assembly and phasing of dikaryotic genomes from two isolates of Puccinia coronata f. sp. avenae, the causal agent of oat crown rust.</title>
        <authorList>
            <person name="Miller M.E."/>
            <person name="Zhang Y."/>
            <person name="Omidvar V."/>
            <person name="Sperschneider J."/>
            <person name="Schwessinger B."/>
            <person name="Raley C."/>
            <person name="Palmer J.M."/>
            <person name="Garnica D."/>
            <person name="Upadhyaya N."/>
            <person name="Rathjen J."/>
            <person name="Taylor J.M."/>
            <person name="Park R.F."/>
            <person name="Dodds P.N."/>
            <person name="Hirsch C.D."/>
            <person name="Kianian S.F."/>
            <person name="Figueroa M."/>
        </authorList>
    </citation>
    <scope>NUCLEOTIDE SEQUENCE [LARGE SCALE GENOMIC DNA]</scope>
    <source>
        <strain evidence="2">12NC29</strain>
    </source>
</reference>
<feature type="region of interest" description="Disordered" evidence="1">
    <location>
        <begin position="1"/>
        <end position="39"/>
    </location>
</feature>
<gene>
    <name evidence="2" type="ORF">PCANC_28060</name>
</gene>
<evidence type="ECO:0000313" key="3">
    <source>
        <dbReference type="Proteomes" id="UP000235388"/>
    </source>
</evidence>
<dbReference type="AlphaFoldDB" id="A0A2N5TEF4"/>
<proteinExistence type="predicted"/>
<accession>A0A2N5TEF4</accession>
<dbReference type="Proteomes" id="UP000235388">
    <property type="component" value="Unassembled WGS sequence"/>
</dbReference>
<dbReference type="EMBL" id="PGCJ01000706">
    <property type="protein sequence ID" value="PLW23874.1"/>
    <property type="molecule type" value="Genomic_DNA"/>
</dbReference>
<sequence>MLSGHQKVGVHRGGTLTQQVPCIGGPGLRQGTSKGGGTYTTRHYPIWDIK</sequence>